<dbReference type="PANTHER" id="PTHR10285">
    <property type="entry name" value="URIDINE KINASE"/>
    <property type="match status" value="1"/>
</dbReference>
<organism evidence="2 3">
    <name type="scientific">Entamoeba invadens IP1</name>
    <dbReference type="NCBI Taxonomy" id="370355"/>
    <lineage>
        <taxon>Eukaryota</taxon>
        <taxon>Amoebozoa</taxon>
        <taxon>Evosea</taxon>
        <taxon>Archamoebae</taxon>
        <taxon>Mastigamoebida</taxon>
        <taxon>Entamoebidae</taxon>
        <taxon>Entamoeba</taxon>
    </lineage>
</organism>
<dbReference type="Pfam" id="PF00485">
    <property type="entry name" value="PRK"/>
    <property type="match status" value="1"/>
</dbReference>
<sequence length="583" mass="65860">MSTFTSPVLAQTQVVSASSIPHLDFKKTQVTFSDGSVEFFQRPLVLSQLFDHPTFKKSDLLIAVMVNGRVHAKNEILKIGIANVTPVWFDSVEGLSVFRRSLVVITASAAFKVFGSEIGIVFDHHVTNGYKIKKYNEEEFTQEECDNIKSQMTQLIKNDVPLTHEVLSHSEAIHYFKETNRPYSLSLLESINEDKVHCSCCDGFLTLFFRPLLTSTGDIGDHFDLRLSAKKDGLLLIFPLPNKPIPSVSESSEFRLISQSYADSNEVAKQIGIECVGDINKSILNGPTETVLMMENRQDLEISQIAEKISVRVKSGEVKLVSIAGPSASGKTTFSKKLGAQLKLKGITTVVLSTDNYFKNREDSPVDKDGNYDFECLECIRLDALNGDLQKLFRGEAIHPVLFDFVKGKYSYDTTNYLKLPKNGVVVMEGLHGIDENLTAAIPRKQKYFIFIAPMTQLNVDEYNFIGNQVFRFYRRIIRDYLTRNNTASKTFEKWRSVAVGEEKYIFPFVDKADTIWNSAMDYEPSALYTYVLPLLKTVHVDDPNYNLACDLLKTLQFFMPMDDHMVAKTSLLREFIGGSVYE</sequence>
<keyword evidence="3" id="KW-1185">Reference proteome</keyword>
<dbReference type="EMBL" id="KB207106">
    <property type="protein sequence ID" value="ELP84843.1"/>
    <property type="molecule type" value="Genomic_DNA"/>
</dbReference>
<name>L7FLW4_ENTIV</name>
<dbReference type="CDD" id="cd02028">
    <property type="entry name" value="UMPK_like"/>
    <property type="match status" value="1"/>
</dbReference>
<dbReference type="RefSeq" id="XP_004184189.1">
    <property type="nucleotide sequence ID" value="XM_004184141.1"/>
</dbReference>
<evidence type="ECO:0000259" key="1">
    <source>
        <dbReference type="Pfam" id="PF00485"/>
    </source>
</evidence>
<dbReference type="KEGG" id="eiv:EIN_283990"/>
<dbReference type="Gene3D" id="3.30.980.10">
    <property type="entry name" value="Threonyl-trna Synthetase, Chain A, domain 2"/>
    <property type="match status" value="1"/>
</dbReference>
<dbReference type="GO" id="GO:0016301">
    <property type="term" value="F:kinase activity"/>
    <property type="evidence" value="ECO:0007669"/>
    <property type="project" value="UniProtKB-KW"/>
</dbReference>
<dbReference type="GO" id="GO:0005524">
    <property type="term" value="F:ATP binding"/>
    <property type="evidence" value="ECO:0007669"/>
    <property type="project" value="InterPro"/>
</dbReference>
<dbReference type="Gene3D" id="3.40.50.300">
    <property type="entry name" value="P-loop containing nucleotide triphosphate hydrolases"/>
    <property type="match status" value="1"/>
</dbReference>
<dbReference type="InterPro" id="IPR027417">
    <property type="entry name" value="P-loop_NTPase"/>
</dbReference>
<dbReference type="InterPro" id="IPR006083">
    <property type="entry name" value="PRK/URK"/>
</dbReference>
<keyword evidence="2" id="KW-0808">Transferase</keyword>
<keyword evidence="2" id="KW-0418">Kinase</keyword>
<dbReference type="SUPFAM" id="SSF55186">
    <property type="entry name" value="ThrRS/AlaRS common domain"/>
    <property type="match status" value="1"/>
</dbReference>
<dbReference type="OMA" id="STIEMIM"/>
<dbReference type="VEuPathDB" id="AmoebaDB:EIN_283990"/>
<dbReference type="Proteomes" id="UP000014680">
    <property type="component" value="Unassembled WGS sequence"/>
</dbReference>
<proteinExistence type="predicted"/>
<protein>
    <submittedName>
        <fullName evidence="2">Uridine cytidine kinase I, putative</fullName>
    </submittedName>
</protein>
<dbReference type="InterPro" id="IPR018163">
    <property type="entry name" value="Thr/Ala-tRNA-synth_IIc_edit"/>
</dbReference>
<evidence type="ECO:0000313" key="2">
    <source>
        <dbReference type="EMBL" id="ELP84843.1"/>
    </source>
</evidence>
<evidence type="ECO:0000313" key="3">
    <source>
        <dbReference type="Proteomes" id="UP000014680"/>
    </source>
</evidence>
<dbReference type="OrthoDB" id="28037at2759"/>
<feature type="domain" description="Phosphoribulokinase/uridine kinase" evidence="1">
    <location>
        <begin position="321"/>
        <end position="518"/>
    </location>
</feature>
<accession>L7FLW4</accession>
<reference evidence="2 3" key="1">
    <citation type="submission" date="2012-10" db="EMBL/GenBank/DDBJ databases">
        <authorList>
            <person name="Zafar N."/>
            <person name="Inman J."/>
            <person name="Hall N."/>
            <person name="Lorenzi H."/>
            <person name="Caler E."/>
        </authorList>
    </citation>
    <scope>NUCLEOTIDE SEQUENCE [LARGE SCALE GENOMIC DNA]</scope>
    <source>
        <strain evidence="2 3">IP1</strain>
    </source>
</reference>
<dbReference type="GeneID" id="14883877"/>
<dbReference type="SUPFAM" id="SSF52540">
    <property type="entry name" value="P-loop containing nucleoside triphosphate hydrolases"/>
    <property type="match status" value="1"/>
</dbReference>
<dbReference type="AlphaFoldDB" id="L7FLW4"/>
<gene>
    <name evidence="2" type="ORF">EIN_283990</name>
</gene>